<feature type="region of interest" description="Disordered" evidence="1">
    <location>
        <begin position="52"/>
        <end position="79"/>
    </location>
</feature>
<sequence length="99" mass="10223">MNDQVNASGGGDPATRTSSGGFMGQTSNPEEISDLAATIMRETGCTRVRFTLKPVSDNDSGASGARRGSSRAGVERPPRTEFVIVLPSGGAMGVFNDTT</sequence>
<dbReference type="EMBL" id="JAAQPE010000209">
    <property type="protein sequence ID" value="KAF5678772.1"/>
    <property type="molecule type" value="Genomic_DNA"/>
</dbReference>
<dbReference type="Proteomes" id="UP000572754">
    <property type="component" value="Unassembled WGS sequence"/>
</dbReference>
<evidence type="ECO:0000256" key="1">
    <source>
        <dbReference type="SAM" id="MobiDB-lite"/>
    </source>
</evidence>
<evidence type="ECO:0000313" key="2">
    <source>
        <dbReference type="EMBL" id="KAF5678772.1"/>
    </source>
</evidence>
<proteinExistence type="predicted"/>
<evidence type="ECO:0000313" key="3">
    <source>
        <dbReference type="Proteomes" id="UP000572754"/>
    </source>
</evidence>
<keyword evidence="3" id="KW-1185">Reference proteome</keyword>
<feature type="region of interest" description="Disordered" evidence="1">
    <location>
        <begin position="1"/>
        <end position="33"/>
    </location>
</feature>
<organism evidence="2 3">
    <name type="scientific">Fusarium circinatum</name>
    <name type="common">Pitch canker fungus</name>
    <name type="synonym">Gibberella circinata</name>
    <dbReference type="NCBI Taxonomy" id="48490"/>
    <lineage>
        <taxon>Eukaryota</taxon>
        <taxon>Fungi</taxon>
        <taxon>Dikarya</taxon>
        <taxon>Ascomycota</taxon>
        <taxon>Pezizomycotina</taxon>
        <taxon>Sordariomycetes</taxon>
        <taxon>Hypocreomycetidae</taxon>
        <taxon>Hypocreales</taxon>
        <taxon>Nectriaceae</taxon>
        <taxon>Fusarium</taxon>
        <taxon>Fusarium fujikuroi species complex</taxon>
    </lineage>
</organism>
<name>A0A8H5U2R0_FUSCI</name>
<comment type="caution">
    <text evidence="2">The sequence shown here is derived from an EMBL/GenBank/DDBJ whole genome shotgun (WGS) entry which is preliminary data.</text>
</comment>
<feature type="compositionally biased region" description="Low complexity" evidence="1">
    <location>
        <begin position="60"/>
        <end position="72"/>
    </location>
</feature>
<feature type="compositionally biased region" description="Polar residues" evidence="1">
    <location>
        <begin position="15"/>
        <end position="30"/>
    </location>
</feature>
<gene>
    <name evidence="2" type="ORF">FCIRC_6386</name>
</gene>
<protein>
    <submittedName>
        <fullName evidence="2">Uncharacterized protein</fullName>
    </submittedName>
</protein>
<accession>A0A8H5U2R0</accession>
<reference evidence="2 3" key="2">
    <citation type="submission" date="2020-05" db="EMBL/GenBank/DDBJ databases">
        <title>Identification and distribution of gene clusters putatively required for synthesis of sphingolipid metabolism inhibitors in phylogenetically diverse species of the filamentous fungus Fusarium.</title>
        <authorList>
            <person name="Kim H.-S."/>
            <person name="Busman M."/>
            <person name="Brown D.W."/>
            <person name="Divon H."/>
            <person name="Uhlig S."/>
            <person name="Proctor R.H."/>
        </authorList>
    </citation>
    <scope>NUCLEOTIDE SEQUENCE [LARGE SCALE GENOMIC DNA]</scope>
    <source>
        <strain evidence="2 3">NRRL 25331</strain>
    </source>
</reference>
<reference evidence="3" key="1">
    <citation type="journal article" date="2020" name="BMC Genomics">
        <title>Correction to: Identification and distribution of gene clusters required for synthesis of sphingolipid metabolism inhibitors in diverse species of the filamentous fungus Fusarium.</title>
        <authorList>
            <person name="Kim H.S."/>
            <person name="Lohmar J.M."/>
            <person name="Busman M."/>
            <person name="Brown D.W."/>
            <person name="Naumann T.A."/>
            <person name="Divon H.H."/>
            <person name="Lysoe E."/>
            <person name="Uhlig S."/>
            <person name="Proctor R.H."/>
        </authorList>
    </citation>
    <scope>NUCLEOTIDE SEQUENCE [LARGE SCALE GENOMIC DNA]</scope>
    <source>
        <strain evidence="3">NRRL 25331</strain>
    </source>
</reference>
<dbReference type="AlphaFoldDB" id="A0A8H5U2R0"/>